<feature type="region of interest" description="Disordered" evidence="5">
    <location>
        <begin position="223"/>
        <end position="295"/>
    </location>
</feature>
<feature type="compositionally biased region" description="Basic and acidic residues" evidence="5">
    <location>
        <begin position="258"/>
        <end position="271"/>
    </location>
</feature>
<dbReference type="GO" id="GO:0004674">
    <property type="term" value="F:protein serine/threonine kinase activity"/>
    <property type="evidence" value="ECO:0007669"/>
    <property type="project" value="InterPro"/>
</dbReference>
<dbReference type="GO" id="GO:0005829">
    <property type="term" value="C:cytosol"/>
    <property type="evidence" value="ECO:0007669"/>
    <property type="project" value="TreeGrafter"/>
</dbReference>
<feature type="non-terminal residue" evidence="7">
    <location>
        <position position="595"/>
    </location>
</feature>
<dbReference type="GO" id="GO:0000045">
    <property type="term" value="P:autophagosome assembly"/>
    <property type="evidence" value="ECO:0007669"/>
    <property type="project" value="TreeGrafter"/>
</dbReference>
<evidence type="ECO:0000259" key="6">
    <source>
        <dbReference type="PROSITE" id="PS50011"/>
    </source>
</evidence>
<dbReference type="PANTHER" id="PTHR24348">
    <property type="entry name" value="SERINE/THREONINE-PROTEIN KINASE UNC-51-RELATED"/>
    <property type="match status" value="1"/>
</dbReference>
<dbReference type="Pfam" id="PF00069">
    <property type="entry name" value="Pkinase"/>
    <property type="match status" value="1"/>
</dbReference>
<feature type="compositionally biased region" description="Low complexity" evidence="5">
    <location>
        <begin position="244"/>
        <end position="257"/>
    </location>
</feature>
<feature type="domain" description="Protein kinase" evidence="6">
    <location>
        <begin position="1"/>
        <end position="217"/>
    </location>
</feature>
<dbReference type="GO" id="GO:0005776">
    <property type="term" value="C:autophagosome"/>
    <property type="evidence" value="ECO:0007669"/>
    <property type="project" value="TreeGrafter"/>
</dbReference>
<dbReference type="CDD" id="cd14009">
    <property type="entry name" value="STKc_ATG1_ULK_like"/>
    <property type="match status" value="1"/>
</dbReference>
<dbReference type="Pfam" id="PF24497">
    <property type="entry name" value="MIT_ATG1"/>
    <property type="match status" value="1"/>
</dbReference>
<keyword evidence="8" id="KW-1185">Reference proteome</keyword>
<dbReference type="GO" id="GO:0000407">
    <property type="term" value="C:phagophore assembly site"/>
    <property type="evidence" value="ECO:0007669"/>
    <property type="project" value="TreeGrafter"/>
</dbReference>
<evidence type="ECO:0000256" key="4">
    <source>
        <dbReference type="ARBA" id="ARBA00022840"/>
    </source>
</evidence>
<feature type="region of interest" description="Disordered" evidence="5">
    <location>
        <begin position="370"/>
        <end position="412"/>
    </location>
</feature>
<dbReference type="SMART" id="SM00220">
    <property type="entry name" value="S_TKc"/>
    <property type="match status" value="1"/>
</dbReference>
<keyword evidence="3" id="KW-0418">Kinase</keyword>
<dbReference type="PANTHER" id="PTHR24348:SF22">
    <property type="entry name" value="NON-SPECIFIC SERINE_THREONINE PROTEIN KINASE"/>
    <property type="match status" value="1"/>
</dbReference>
<sequence length="595" mass="62704">MESLESEISVLRRARHPNIIELVDIKKSAGKIYLVMEFCAGGDLSLYIRKHGRACESVARHFMEQLRAGLQVLRANNLIHRDLKPQNLLLTADSAQATLKIADFGFARSIQPQGLAETLCGSPLYMAPEILQCQRYDAKADLWSVGAILFEIVSARPPFGGSNHLQLLRNIERTEARLPEPVASALSGDCLDLIKQLLRRNPVERLSFEDFFCHPFMASGSPSVKSPRTFGGDASLEAPDSNASGHTSTTRSGSTSGESRDHAHDAFHDNDDGLPFFLDDSDEPTAKAEHESPGTPVNVFSNFPLLHGDGVKSAARRAFGSPMLVQEPSPTGLRAGMSPGVLHAVSSLTESMGSSGELDKEYVMIDSGMGPTECSAPPEPRSSTLHTHAPYQPHTPHALPTGPPPAGPAASTIRAQPQIKLFAAAEAAGMPGQVAGAEQPSADPAVRVAALERCAGLLGELAQGHWGAQQQTEAMSVQLLALRVLSAALELVSGPLNDAEGRGLEGSAEAGSALPGAREGAASLPEGAGSGRDGCAAACGDPDDTAAGSLHKLSGRVEGEFIEAVIRAEKVMSCVTAQGGHELLVVPDAVELTYQ</sequence>
<dbReference type="AlphaFoldDB" id="A0AAE0KN57"/>
<dbReference type="InterPro" id="IPR011009">
    <property type="entry name" value="Kinase-like_dom_sf"/>
</dbReference>
<evidence type="ECO:0000313" key="7">
    <source>
        <dbReference type="EMBL" id="KAK3254883.1"/>
    </source>
</evidence>
<name>A0AAE0KN57_9CHLO</name>
<evidence type="ECO:0000256" key="2">
    <source>
        <dbReference type="ARBA" id="ARBA00022741"/>
    </source>
</evidence>
<evidence type="ECO:0000256" key="1">
    <source>
        <dbReference type="ARBA" id="ARBA00022679"/>
    </source>
</evidence>
<dbReference type="InterPro" id="IPR045269">
    <property type="entry name" value="Atg1-like"/>
</dbReference>
<dbReference type="InterPro" id="IPR056281">
    <property type="entry name" value="MIT_ATG1a/b/c"/>
</dbReference>
<comment type="caution">
    <text evidence="7">The sequence shown here is derived from an EMBL/GenBank/DDBJ whole genome shotgun (WGS) entry which is preliminary data.</text>
</comment>
<dbReference type="Gene3D" id="1.10.510.10">
    <property type="entry name" value="Transferase(Phosphotransferase) domain 1"/>
    <property type="match status" value="1"/>
</dbReference>
<keyword evidence="1" id="KW-0808">Transferase</keyword>
<dbReference type="PROSITE" id="PS50011">
    <property type="entry name" value="PROTEIN_KINASE_DOM"/>
    <property type="match status" value="1"/>
</dbReference>
<evidence type="ECO:0000256" key="3">
    <source>
        <dbReference type="ARBA" id="ARBA00022777"/>
    </source>
</evidence>
<dbReference type="EMBL" id="LGRX02023093">
    <property type="protein sequence ID" value="KAK3254883.1"/>
    <property type="molecule type" value="Genomic_DNA"/>
</dbReference>
<dbReference type="GO" id="GO:0010506">
    <property type="term" value="P:regulation of autophagy"/>
    <property type="evidence" value="ECO:0007669"/>
    <property type="project" value="InterPro"/>
</dbReference>
<dbReference type="GO" id="GO:0005524">
    <property type="term" value="F:ATP binding"/>
    <property type="evidence" value="ECO:0007669"/>
    <property type="project" value="UniProtKB-KW"/>
</dbReference>
<dbReference type="InterPro" id="IPR000719">
    <property type="entry name" value="Prot_kinase_dom"/>
</dbReference>
<feature type="region of interest" description="Disordered" evidence="5">
    <location>
        <begin position="496"/>
        <end position="536"/>
    </location>
</feature>
<dbReference type="Proteomes" id="UP001190700">
    <property type="component" value="Unassembled WGS sequence"/>
</dbReference>
<gene>
    <name evidence="7" type="ORF">CYMTET_35919</name>
</gene>
<keyword evidence="2" id="KW-0547">Nucleotide-binding</keyword>
<dbReference type="GO" id="GO:0016020">
    <property type="term" value="C:membrane"/>
    <property type="evidence" value="ECO:0007669"/>
    <property type="project" value="TreeGrafter"/>
</dbReference>
<proteinExistence type="predicted"/>
<reference evidence="7 8" key="1">
    <citation type="journal article" date="2015" name="Genome Biol. Evol.">
        <title>Comparative Genomics of a Bacterivorous Green Alga Reveals Evolutionary Causalities and Consequences of Phago-Mixotrophic Mode of Nutrition.</title>
        <authorList>
            <person name="Burns J.A."/>
            <person name="Paasch A."/>
            <person name="Narechania A."/>
            <person name="Kim E."/>
        </authorList>
    </citation>
    <scope>NUCLEOTIDE SEQUENCE [LARGE SCALE GENOMIC DNA]</scope>
    <source>
        <strain evidence="7 8">PLY_AMNH</strain>
    </source>
</reference>
<dbReference type="PROSITE" id="PS00108">
    <property type="entry name" value="PROTEIN_KINASE_ST"/>
    <property type="match status" value="1"/>
</dbReference>
<keyword evidence="4" id="KW-0067">ATP-binding</keyword>
<accession>A0AAE0KN57</accession>
<evidence type="ECO:0000256" key="5">
    <source>
        <dbReference type="SAM" id="MobiDB-lite"/>
    </source>
</evidence>
<dbReference type="SUPFAM" id="SSF56112">
    <property type="entry name" value="Protein kinase-like (PK-like)"/>
    <property type="match status" value="1"/>
</dbReference>
<evidence type="ECO:0000313" key="8">
    <source>
        <dbReference type="Proteomes" id="UP001190700"/>
    </source>
</evidence>
<dbReference type="InterPro" id="IPR008271">
    <property type="entry name" value="Ser/Thr_kinase_AS"/>
</dbReference>
<organism evidence="7 8">
    <name type="scientific">Cymbomonas tetramitiformis</name>
    <dbReference type="NCBI Taxonomy" id="36881"/>
    <lineage>
        <taxon>Eukaryota</taxon>
        <taxon>Viridiplantae</taxon>
        <taxon>Chlorophyta</taxon>
        <taxon>Pyramimonadophyceae</taxon>
        <taxon>Pyramimonadales</taxon>
        <taxon>Pyramimonadaceae</taxon>
        <taxon>Cymbomonas</taxon>
    </lineage>
</organism>
<protein>
    <recommendedName>
        <fullName evidence="6">Protein kinase domain-containing protein</fullName>
    </recommendedName>
</protein>